<dbReference type="EMBL" id="UOGF01000085">
    <property type="protein sequence ID" value="VAX32218.1"/>
    <property type="molecule type" value="Genomic_DNA"/>
</dbReference>
<accession>A0A3B1D8D9</accession>
<evidence type="ECO:0008006" key="2">
    <source>
        <dbReference type="Google" id="ProtNLM"/>
    </source>
</evidence>
<dbReference type="PANTHER" id="PTHR36456:SF1">
    <property type="entry name" value="UPF0232 PROTEIN SCO3875"/>
    <property type="match status" value="1"/>
</dbReference>
<evidence type="ECO:0000313" key="1">
    <source>
        <dbReference type="EMBL" id="VAX32218.1"/>
    </source>
</evidence>
<gene>
    <name evidence="1" type="ORF">MNBD_NITROSPIRAE01-356</name>
</gene>
<organism evidence="1">
    <name type="scientific">hydrothermal vent metagenome</name>
    <dbReference type="NCBI Taxonomy" id="652676"/>
    <lineage>
        <taxon>unclassified sequences</taxon>
        <taxon>metagenomes</taxon>
        <taxon>ecological metagenomes</taxon>
    </lineage>
</organism>
<dbReference type="Pfam" id="PF05258">
    <property type="entry name" value="DciA"/>
    <property type="match status" value="1"/>
</dbReference>
<sequence length="157" mass="18261">MPCTMKEPTAISPILKTMNQKLGLEKEMIFYRLKKEWPTFVGQTLSEHTRPERLKFKMLTLCVDGPTWMHELTFLKKDIIKKINTRLGKNLIQTLHLKVGILSSQDLPKKYTRLPQKALSPEAKTLLQKQLSPLEDSPLKKAIREAMERHLRKNEGQ</sequence>
<protein>
    <recommendedName>
        <fullName evidence="2">Zn-ribbon-containing, possibly RNA-binding protein and truncated derivatives</fullName>
    </recommendedName>
</protein>
<proteinExistence type="predicted"/>
<name>A0A3B1D8D9_9ZZZZ</name>
<dbReference type="AlphaFoldDB" id="A0A3B1D8D9"/>
<reference evidence="1" key="1">
    <citation type="submission" date="2018-06" db="EMBL/GenBank/DDBJ databases">
        <authorList>
            <person name="Zhirakovskaya E."/>
        </authorList>
    </citation>
    <scope>NUCLEOTIDE SEQUENCE</scope>
</reference>
<dbReference type="InterPro" id="IPR007922">
    <property type="entry name" value="DciA-like"/>
</dbReference>
<dbReference type="PANTHER" id="PTHR36456">
    <property type="entry name" value="UPF0232 PROTEIN SCO3875"/>
    <property type="match status" value="1"/>
</dbReference>